<proteinExistence type="predicted"/>
<dbReference type="Proteomes" id="UP001620626">
    <property type="component" value="Unassembled WGS sequence"/>
</dbReference>
<protein>
    <submittedName>
        <fullName evidence="1">Uncharacterized protein</fullName>
    </submittedName>
</protein>
<reference evidence="1 2" key="1">
    <citation type="submission" date="2024-10" db="EMBL/GenBank/DDBJ databases">
        <authorList>
            <person name="Kim D."/>
        </authorList>
    </citation>
    <scope>NUCLEOTIDE SEQUENCE [LARGE SCALE GENOMIC DNA]</scope>
    <source>
        <strain evidence="1">BH-2024</strain>
    </source>
</reference>
<evidence type="ECO:0000313" key="1">
    <source>
        <dbReference type="EMBL" id="KAL3072246.1"/>
    </source>
</evidence>
<dbReference type="EMBL" id="JBICBT010001336">
    <property type="protein sequence ID" value="KAL3072246.1"/>
    <property type="molecule type" value="Genomic_DNA"/>
</dbReference>
<gene>
    <name evidence="1" type="ORF">niasHT_039493</name>
</gene>
<accession>A0ABD2HZ30</accession>
<comment type="caution">
    <text evidence="1">The sequence shown here is derived from an EMBL/GenBank/DDBJ whole genome shotgun (WGS) entry which is preliminary data.</text>
</comment>
<organism evidence="1 2">
    <name type="scientific">Heterodera trifolii</name>
    <dbReference type="NCBI Taxonomy" id="157864"/>
    <lineage>
        <taxon>Eukaryota</taxon>
        <taxon>Metazoa</taxon>
        <taxon>Ecdysozoa</taxon>
        <taxon>Nematoda</taxon>
        <taxon>Chromadorea</taxon>
        <taxon>Rhabditida</taxon>
        <taxon>Tylenchina</taxon>
        <taxon>Tylenchomorpha</taxon>
        <taxon>Tylenchoidea</taxon>
        <taxon>Heteroderidae</taxon>
        <taxon>Heteroderinae</taxon>
        <taxon>Heterodera</taxon>
    </lineage>
</organism>
<name>A0ABD2HZ30_9BILA</name>
<sequence length="127" mass="14285">MSPPDLLINVVLPGASSLLCSGPAFPRRAVGVENQHSASSSSDTLVGNEVADMTNGFTHEHLTLKRMNYIGRFLLIRCPIVRDESKWTKWGKEAIDWKFFDQWNQIGKLHAYREDEIMVISAAPNDQ</sequence>
<dbReference type="AlphaFoldDB" id="A0ABD2HZ30"/>
<keyword evidence="2" id="KW-1185">Reference proteome</keyword>
<evidence type="ECO:0000313" key="2">
    <source>
        <dbReference type="Proteomes" id="UP001620626"/>
    </source>
</evidence>